<evidence type="ECO:0000313" key="2">
    <source>
        <dbReference type="EMBL" id="PIW08443.1"/>
    </source>
</evidence>
<dbReference type="Pfam" id="PF05168">
    <property type="entry name" value="HEPN"/>
    <property type="match status" value="1"/>
</dbReference>
<dbReference type="PROSITE" id="PS50910">
    <property type="entry name" value="HEPN"/>
    <property type="match status" value="1"/>
</dbReference>
<dbReference type="Proteomes" id="UP000230556">
    <property type="component" value="Unassembled WGS sequence"/>
</dbReference>
<sequence length="127" mass="15214">MGKQQIIDYWLTGAEQATVMAHESYENKHSDWAFFFWHLAIEKLIKGILTKQNITPPPIHNLIELLKKSNIPLDSTRIEQLGEIGTYNINARYDNLKQEFYHKVIETTYHKKWFPICKEIYKWLKNY</sequence>
<evidence type="ECO:0000313" key="3">
    <source>
        <dbReference type="Proteomes" id="UP000230556"/>
    </source>
</evidence>
<dbReference type="Gene3D" id="1.20.120.330">
    <property type="entry name" value="Nucleotidyltransferases domain 2"/>
    <property type="match status" value="1"/>
</dbReference>
<accession>A0A2M7FRT8</accession>
<dbReference type="InterPro" id="IPR007842">
    <property type="entry name" value="HEPN_dom"/>
</dbReference>
<feature type="domain" description="HEPN" evidence="1">
    <location>
        <begin position="11"/>
        <end position="120"/>
    </location>
</feature>
<dbReference type="EMBL" id="PFFO01000039">
    <property type="protein sequence ID" value="PIW08443.1"/>
    <property type="molecule type" value="Genomic_DNA"/>
</dbReference>
<name>A0A2M7FRT8_9BACT</name>
<proteinExistence type="predicted"/>
<comment type="caution">
    <text evidence="2">The sequence shown here is derived from an EMBL/GenBank/DDBJ whole genome shotgun (WGS) entry which is preliminary data.</text>
</comment>
<dbReference type="AlphaFoldDB" id="A0A2M7FRT8"/>
<dbReference type="SMART" id="SM00748">
    <property type="entry name" value="HEPN"/>
    <property type="match status" value="1"/>
</dbReference>
<dbReference type="SUPFAM" id="SSF81593">
    <property type="entry name" value="Nucleotidyltransferase substrate binding subunit/domain"/>
    <property type="match status" value="1"/>
</dbReference>
<gene>
    <name evidence="2" type="ORF">COW38_00785</name>
</gene>
<evidence type="ECO:0000259" key="1">
    <source>
        <dbReference type="PROSITE" id="PS50910"/>
    </source>
</evidence>
<protein>
    <recommendedName>
        <fullName evidence="1">HEPN domain-containing protein</fullName>
    </recommendedName>
</protein>
<organism evidence="2 3">
    <name type="scientific">Candidatus Collierbacteria bacterium CG17_big_fil_post_rev_8_21_14_2_50_45_7</name>
    <dbReference type="NCBI Taxonomy" id="1974536"/>
    <lineage>
        <taxon>Bacteria</taxon>
        <taxon>Candidatus Collieribacteriota</taxon>
    </lineage>
</organism>
<reference evidence="3" key="1">
    <citation type="submission" date="2017-09" db="EMBL/GenBank/DDBJ databases">
        <title>Depth-based differentiation of microbial function through sediment-hosted aquifers and enrichment of novel symbionts in the deep terrestrial subsurface.</title>
        <authorList>
            <person name="Probst A.J."/>
            <person name="Ladd B."/>
            <person name="Jarett J.K."/>
            <person name="Geller-Mcgrath D.E."/>
            <person name="Sieber C.M.K."/>
            <person name="Emerson J.B."/>
            <person name="Anantharaman K."/>
            <person name="Thomas B.C."/>
            <person name="Malmstrom R."/>
            <person name="Stieglmeier M."/>
            <person name="Klingl A."/>
            <person name="Woyke T."/>
            <person name="Ryan C.M."/>
            <person name="Banfield J.F."/>
        </authorList>
    </citation>
    <scope>NUCLEOTIDE SEQUENCE [LARGE SCALE GENOMIC DNA]</scope>
</reference>